<evidence type="ECO:0000313" key="2">
    <source>
        <dbReference type="Proteomes" id="UP000247416"/>
    </source>
</evidence>
<reference evidence="1 2" key="1">
    <citation type="submission" date="2018-06" db="EMBL/GenBank/DDBJ databases">
        <title>Genomic Encyclopedia of Archaeal and Bacterial Type Strains, Phase II (KMG-II): from individual species to whole genera.</title>
        <authorList>
            <person name="Goeker M."/>
        </authorList>
    </citation>
    <scope>NUCLEOTIDE SEQUENCE [LARGE SCALE GENOMIC DNA]</scope>
    <source>
        <strain evidence="1 2">KACC 16626</strain>
    </source>
</reference>
<accession>A0A318TQ68</accession>
<proteinExistence type="predicted"/>
<sequence>MNLTIAQYKALYEEMLEVNEENIQGMFVVSKEEELKVLAMQFLINKWKNENYYE</sequence>
<keyword evidence="2" id="KW-1185">Reference proteome</keyword>
<evidence type="ECO:0000313" key="1">
    <source>
        <dbReference type="EMBL" id="PYF05930.1"/>
    </source>
</evidence>
<dbReference type="RefSeq" id="WP_181418044.1">
    <property type="nucleotide sequence ID" value="NZ_PYWJ01000006.1"/>
</dbReference>
<dbReference type="Proteomes" id="UP000247416">
    <property type="component" value="Unassembled WGS sequence"/>
</dbReference>
<gene>
    <name evidence="1" type="ORF">BJ095_1133</name>
</gene>
<organism evidence="1 2">
    <name type="scientific">Ureibacillus chungkukjangi</name>
    <dbReference type="NCBI Taxonomy" id="1202712"/>
    <lineage>
        <taxon>Bacteria</taxon>
        <taxon>Bacillati</taxon>
        <taxon>Bacillota</taxon>
        <taxon>Bacilli</taxon>
        <taxon>Bacillales</taxon>
        <taxon>Caryophanaceae</taxon>
        <taxon>Ureibacillus</taxon>
    </lineage>
</organism>
<comment type="caution">
    <text evidence="1">The sequence shown here is derived from an EMBL/GenBank/DDBJ whole genome shotgun (WGS) entry which is preliminary data.</text>
</comment>
<dbReference type="EMBL" id="QJTJ01000013">
    <property type="protein sequence ID" value="PYF05930.1"/>
    <property type="molecule type" value="Genomic_DNA"/>
</dbReference>
<dbReference type="AlphaFoldDB" id="A0A318TQ68"/>
<protein>
    <submittedName>
        <fullName evidence="1">Uncharacterized protein</fullName>
    </submittedName>
</protein>
<name>A0A318TQ68_9BACL</name>